<keyword evidence="3" id="KW-1185">Reference proteome</keyword>
<evidence type="ECO:0000313" key="2">
    <source>
        <dbReference type="EMBL" id="EPY16803.1"/>
    </source>
</evidence>
<sequence length="104" mass="12167">MVWSVLFLSSFLIFFTSFLFSFFFYSFELPELITFKKYFFFPFVRLGLCNLRPSVCLSFSLSLHSCVVAMCDSFNLVYLSPSSFPFSLSFSHNHYEQEATSVHL</sequence>
<comment type="caution">
    <text evidence="2">The sequence shown here is derived from an EMBL/GenBank/DDBJ whole genome shotgun (WGS) entry which is preliminary data.</text>
</comment>
<keyword evidence="1" id="KW-0472">Membrane</keyword>
<protein>
    <submittedName>
        <fullName evidence="2">Uncharacterized protein</fullName>
    </submittedName>
</protein>
<dbReference type="Proteomes" id="UP000015354">
    <property type="component" value="Unassembled WGS sequence"/>
</dbReference>
<reference evidence="2 3" key="1">
    <citation type="journal article" date="2013" name="PLoS ONE">
        <title>Predicting the Proteins of Angomonas deanei, Strigomonas culicis and Their Respective Endosymbionts Reveals New Aspects of the Trypanosomatidae Family.</title>
        <authorList>
            <person name="Motta M.C."/>
            <person name="Martins A.C."/>
            <person name="de Souza S.S."/>
            <person name="Catta-Preta C.M."/>
            <person name="Silva R."/>
            <person name="Klein C.C."/>
            <person name="de Almeida L.G."/>
            <person name="de Lima Cunha O."/>
            <person name="Ciapina L.P."/>
            <person name="Brocchi M."/>
            <person name="Colabardini A.C."/>
            <person name="de Araujo Lima B."/>
            <person name="Machado C.R."/>
            <person name="de Almeida Soares C.M."/>
            <person name="Probst C.M."/>
            <person name="de Menezes C.B."/>
            <person name="Thompson C.E."/>
            <person name="Bartholomeu D.C."/>
            <person name="Gradia D.F."/>
            <person name="Pavoni D.P."/>
            <person name="Grisard E.C."/>
            <person name="Fantinatti-Garboggini F."/>
            <person name="Marchini F.K."/>
            <person name="Rodrigues-Luiz G.F."/>
            <person name="Wagner G."/>
            <person name="Goldman G.H."/>
            <person name="Fietto J.L."/>
            <person name="Elias M.C."/>
            <person name="Goldman M.H."/>
            <person name="Sagot M.F."/>
            <person name="Pereira M."/>
            <person name="Stoco P.H."/>
            <person name="de Mendonca-Neto R.P."/>
            <person name="Teixeira S.M."/>
            <person name="Maciel T.E."/>
            <person name="de Oliveira Mendes T.A."/>
            <person name="Urmenyi T.P."/>
            <person name="de Souza W."/>
            <person name="Schenkman S."/>
            <person name="de Vasconcelos A.T."/>
        </authorList>
    </citation>
    <scope>NUCLEOTIDE SEQUENCE [LARGE SCALE GENOMIC DNA]</scope>
</reference>
<keyword evidence="1" id="KW-0812">Transmembrane</keyword>
<organism evidence="2 3">
    <name type="scientific">Strigomonas culicis</name>
    <dbReference type="NCBI Taxonomy" id="28005"/>
    <lineage>
        <taxon>Eukaryota</taxon>
        <taxon>Discoba</taxon>
        <taxon>Euglenozoa</taxon>
        <taxon>Kinetoplastea</taxon>
        <taxon>Metakinetoplastina</taxon>
        <taxon>Trypanosomatida</taxon>
        <taxon>Trypanosomatidae</taxon>
        <taxon>Strigomonadinae</taxon>
        <taxon>Strigomonas</taxon>
    </lineage>
</organism>
<evidence type="ECO:0000313" key="3">
    <source>
        <dbReference type="Proteomes" id="UP000015354"/>
    </source>
</evidence>
<feature type="transmembrane region" description="Helical" evidence="1">
    <location>
        <begin position="6"/>
        <end position="27"/>
    </location>
</feature>
<name>S9TKC4_9TRYP</name>
<accession>S9TKC4</accession>
<dbReference type="EMBL" id="ATMH01010876">
    <property type="protein sequence ID" value="EPY16803.1"/>
    <property type="molecule type" value="Genomic_DNA"/>
</dbReference>
<gene>
    <name evidence="2" type="ORF">STCU_10991</name>
</gene>
<proteinExistence type="predicted"/>
<evidence type="ECO:0000256" key="1">
    <source>
        <dbReference type="SAM" id="Phobius"/>
    </source>
</evidence>
<keyword evidence="1" id="KW-1133">Transmembrane helix</keyword>
<dbReference type="AlphaFoldDB" id="S9TKC4"/>